<comment type="subcellular location">
    <subcellularLocation>
        <location evidence="1">Cell membrane</location>
        <topology evidence="1">Multi-pass membrane protein</topology>
    </subcellularLocation>
</comment>
<dbReference type="Pfam" id="PF09924">
    <property type="entry name" value="LPG_synthase_C"/>
    <property type="match status" value="1"/>
</dbReference>
<feature type="transmembrane region" description="Helical" evidence="6">
    <location>
        <begin position="296"/>
        <end position="314"/>
    </location>
</feature>
<keyword evidence="4 6" id="KW-1133">Transmembrane helix</keyword>
<name>A0A917D4W4_9NOCA</name>
<dbReference type="PANTHER" id="PTHR34697">
    <property type="entry name" value="PHOSPHATIDYLGLYCEROL LYSYLTRANSFERASE"/>
    <property type="match status" value="1"/>
</dbReference>
<feature type="transmembrane region" description="Helical" evidence="6">
    <location>
        <begin position="110"/>
        <end position="134"/>
    </location>
</feature>
<dbReference type="InterPro" id="IPR024320">
    <property type="entry name" value="LPG_synthase_C"/>
</dbReference>
<feature type="transmembrane region" description="Helical" evidence="6">
    <location>
        <begin position="140"/>
        <end position="161"/>
    </location>
</feature>
<feature type="transmembrane region" description="Helical" evidence="6">
    <location>
        <begin position="467"/>
        <end position="488"/>
    </location>
</feature>
<proteinExistence type="predicted"/>
<evidence type="ECO:0000256" key="1">
    <source>
        <dbReference type="ARBA" id="ARBA00004651"/>
    </source>
</evidence>
<evidence type="ECO:0000256" key="5">
    <source>
        <dbReference type="ARBA" id="ARBA00023136"/>
    </source>
</evidence>
<keyword evidence="2" id="KW-1003">Cell membrane</keyword>
<evidence type="ECO:0000259" key="7">
    <source>
        <dbReference type="Pfam" id="PF09924"/>
    </source>
</evidence>
<evidence type="ECO:0000256" key="4">
    <source>
        <dbReference type="ARBA" id="ARBA00022989"/>
    </source>
</evidence>
<evidence type="ECO:0000256" key="3">
    <source>
        <dbReference type="ARBA" id="ARBA00022692"/>
    </source>
</evidence>
<feature type="transmembrane region" description="Helical" evidence="6">
    <location>
        <begin position="401"/>
        <end position="423"/>
    </location>
</feature>
<comment type="caution">
    <text evidence="8">The sequence shown here is derived from an EMBL/GenBank/DDBJ whole genome shotgun (WGS) entry which is preliminary data.</text>
</comment>
<keyword evidence="9" id="KW-1185">Reference proteome</keyword>
<feature type="transmembrane region" description="Helical" evidence="6">
    <location>
        <begin position="21"/>
        <end position="46"/>
    </location>
</feature>
<dbReference type="PANTHER" id="PTHR34697:SF2">
    <property type="entry name" value="PHOSPHATIDYLGLYCEROL LYSYLTRANSFERASE"/>
    <property type="match status" value="1"/>
</dbReference>
<dbReference type="GO" id="GO:0055091">
    <property type="term" value="P:phospholipid homeostasis"/>
    <property type="evidence" value="ECO:0007669"/>
    <property type="project" value="TreeGrafter"/>
</dbReference>
<feature type="domain" description="Phosphatidylglycerol lysyltransferase C-terminal" evidence="7">
    <location>
        <begin position="505"/>
        <end position="811"/>
    </location>
</feature>
<evidence type="ECO:0000256" key="2">
    <source>
        <dbReference type="ARBA" id="ARBA00022475"/>
    </source>
</evidence>
<dbReference type="InterPro" id="IPR051211">
    <property type="entry name" value="PG_lysyltransferase"/>
</dbReference>
<dbReference type="GO" id="GO:0005886">
    <property type="term" value="C:plasma membrane"/>
    <property type="evidence" value="ECO:0007669"/>
    <property type="project" value="UniProtKB-SubCell"/>
</dbReference>
<feature type="transmembrane region" description="Helical" evidence="6">
    <location>
        <begin position="365"/>
        <end position="389"/>
    </location>
</feature>
<feature type="transmembrane region" description="Helical" evidence="6">
    <location>
        <begin position="197"/>
        <end position="215"/>
    </location>
</feature>
<feature type="transmembrane region" description="Helical" evidence="6">
    <location>
        <begin position="323"/>
        <end position="345"/>
    </location>
</feature>
<accession>A0A917D4W4</accession>
<dbReference type="GO" id="GO:0016755">
    <property type="term" value="F:aminoacyltransferase activity"/>
    <property type="evidence" value="ECO:0007669"/>
    <property type="project" value="TreeGrafter"/>
</dbReference>
<dbReference type="AlphaFoldDB" id="A0A917D4W4"/>
<reference evidence="8" key="2">
    <citation type="submission" date="2020-09" db="EMBL/GenBank/DDBJ databases">
        <authorList>
            <person name="Sun Q."/>
            <person name="Sedlacek I."/>
        </authorList>
    </citation>
    <scope>NUCLEOTIDE SEQUENCE</scope>
    <source>
        <strain evidence="8">CCM 7905</strain>
    </source>
</reference>
<gene>
    <name evidence="8" type="ORF">GCM10007304_26100</name>
</gene>
<dbReference type="RefSeq" id="WP_371829940.1">
    <property type="nucleotide sequence ID" value="NZ_BMCU01000002.1"/>
</dbReference>
<dbReference type="InterPro" id="IPR035952">
    <property type="entry name" value="Rhomboid-like_sf"/>
</dbReference>
<feature type="transmembrane region" description="Helical" evidence="6">
    <location>
        <begin position="227"/>
        <end position="247"/>
    </location>
</feature>
<keyword evidence="3 6" id="KW-0812">Transmembrane</keyword>
<protein>
    <recommendedName>
        <fullName evidence="7">Phosphatidylglycerol lysyltransferase C-terminal domain-containing protein</fullName>
    </recommendedName>
</protein>
<organism evidence="8 9">
    <name type="scientific">Rhodococcoides trifolii</name>
    <dbReference type="NCBI Taxonomy" id="908250"/>
    <lineage>
        <taxon>Bacteria</taxon>
        <taxon>Bacillati</taxon>
        <taxon>Actinomycetota</taxon>
        <taxon>Actinomycetes</taxon>
        <taxon>Mycobacteriales</taxon>
        <taxon>Nocardiaceae</taxon>
        <taxon>Rhodococcoides</taxon>
    </lineage>
</organism>
<feature type="transmembrane region" description="Helical" evidence="6">
    <location>
        <begin position="74"/>
        <end position="98"/>
    </location>
</feature>
<evidence type="ECO:0000256" key="6">
    <source>
        <dbReference type="SAM" id="Phobius"/>
    </source>
</evidence>
<feature type="transmembrane region" description="Helical" evidence="6">
    <location>
        <begin position="173"/>
        <end position="191"/>
    </location>
</feature>
<dbReference type="Gene3D" id="1.20.1540.10">
    <property type="entry name" value="Rhomboid-like"/>
    <property type="match status" value="1"/>
</dbReference>
<sequence length="848" mass="91220">MNAVLLRIRRQAVRIGALVRFGAEGAPVSLTLLAIMWIAGIAGAIATDDWSKFVDRHFAVGIVPFEHLRLWTPLTAGVLSVGVASFVSATLLIVLVAAPIEHRIGWRRMGIAILSTQVAGSLLGLGAAAVAKLLDEDWGFRLHLGVAVGPNTWIVGALMAASAGMDTLWRRRVRVGLFALLIVLALFGGHLQDVIRLAAAVVGLIAGPAIVGKSPRGTRLAGTQREGRVLVALVVAATTLGPLLAAFSPEAVGPFAVLRDLFRSSPLSVSEVRDICADTPTAAECRRGLLELRLSGVGPTILSLMPSIFLLVLADGLRRGRRFAWAASVTAQVLLVAVSVANFAIRFIESGDDQSIFYGLDSPTFYRTAVPFLTPVAVLLVLVATRKWFDVSAPRGTYRRFWSTVALAAVVLGVVFVAGGLAAGQGFDRPPGVWALVAEYPDRLVPPVYLQWLDPQFLPDSVATTLLYEWVGVLFWVVVTVLTAGTFVKPAFGTETEAAERARELLCASGGSALSWMTTWRGNRYWFAPDGRSYVAFRVIAGVALTTGGPVGPSARHRDSVVGFAEFAASNGWVPCFYSVTADIRTITDGLGWSGIQVAEETVLPLQSLAFTGKKFQDVRTAVNRAKKAGVEAEWINFGTAPLAITDQITAISEEWVADKGMPEMGFTLGGLEEIDDPQVRCLVAVDEHRTVHGITSWMPVYRDGEIVGWTLDFMRRRSEGFRPAMEFLIASAALLLQQEGASFLSLSGAPLAKIDDPNGDSEALAGSTLSTVLERLLDVVGRTLEPVYGFRSLLAFKSKFQPEYEPMYMTFADPGALPSIGNAIGRAYLPDVSFGQSVRLIRTMLDR</sequence>
<reference evidence="8" key="1">
    <citation type="journal article" date="2014" name="Int. J. Syst. Evol. Microbiol.">
        <title>Complete genome sequence of Corynebacterium casei LMG S-19264T (=DSM 44701T), isolated from a smear-ripened cheese.</title>
        <authorList>
            <consortium name="US DOE Joint Genome Institute (JGI-PGF)"/>
            <person name="Walter F."/>
            <person name="Albersmeier A."/>
            <person name="Kalinowski J."/>
            <person name="Ruckert C."/>
        </authorList>
    </citation>
    <scope>NUCLEOTIDE SEQUENCE</scope>
    <source>
        <strain evidence="8">CCM 7905</strain>
    </source>
</reference>
<evidence type="ECO:0000313" key="9">
    <source>
        <dbReference type="Proteomes" id="UP000654257"/>
    </source>
</evidence>
<dbReference type="Proteomes" id="UP000654257">
    <property type="component" value="Unassembled WGS sequence"/>
</dbReference>
<dbReference type="SUPFAM" id="SSF144091">
    <property type="entry name" value="Rhomboid-like"/>
    <property type="match status" value="1"/>
</dbReference>
<keyword evidence="5 6" id="KW-0472">Membrane</keyword>
<dbReference type="EMBL" id="BMCU01000002">
    <property type="protein sequence ID" value="GGG10796.1"/>
    <property type="molecule type" value="Genomic_DNA"/>
</dbReference>
<evidence type="ECO:0000313" key="8">
    <source>
        <dbReference type="EMBL" id="GGG10796.1"/>
    </source>
</evidence>